<reference evidence="2 3" key="1">
    <citation type="journal article" date="2018" name="Nat. Ecol. Evol.">
        <title>Pezizomycetes genomes reveal the molecular basis of ectomycorrhizal truffle lifestyle.</title>
        <authorList>
            <person name="Murat C."/>
            <person name="Payen T."/>
            <person name="Noel B."/>
            <person name="Kuo A."/>
            <person name="Morin E."/>
            <person name="Chen J."/>
            <person name="Kohler A."/>
            <person name="Krizsan K."/>
            <person name="Balestrini R."/>
            <person name="Da Silva C."/>
            <person name="Montanini B."/>
            <person name="Hainaut M."/>
            <person name="Levati E."/>
            <person name="Barry K.W."/>
            <person name="Belfiori B."/>
            <person name="Cichocki N."/>
            <person name="Clum A."/>
            <person name="Dockter R.B."/>
            <person name="Fauchery L."/>
            <person name="Guy J."/>
            <person name="Iotti M."/>
            <person name="Le Tacon F."/>
            <person name="Lindquist E.A."/>
            <person name="Lipzen A."/>
            <person name="Malagnac F."/>
            <person name="Mello A."/>
            <person name="Molinier V."/>
            <person name="Miyauchi S."/>
            <person name="Poulain J."/>
            <person name="Riccioni C."/>
            <person name="Rubini A."/>
            <person name="Sitrit Y."/>
            <person name="Splivallo R."/>
            <person name="Traeger S."/>
            <person name="Wang M."/>
            <person name="Zifcakova L."/>
            <person name="Wipf D."/>
            <person name="Zambonelli A."/>
            <person name="Paolocci F."/>
            <person name="Nowrousian M."/>
            <person name="Ottonello S."/>
            <person name="Baldrian P."/>
            <person name="Spatafora J.W."/>
            <person name="Henrissat B."/>
            <person name="Nagy L.G."/>
            <person name="Aury J.M."/>
            <person name="Wincker P."/>
            <person name="Grigoriev I.V."/>
            <person name="Bonfante P."/>
            <person name="Martin F.M."/>
        </authorList>
    </citation>
    <scope>NUCLEOTIDE SEQUENCE [LARGE SCALE GENOMIC DNA]</scope>
    <source>
        <strain evidence="2 3">RN42</strain>
    </source>
</reference>
<accession>A0A3N4HSA1</accession>
<gene>
    <name evidence="2" type="ORF">BJ508DRAFT_366095</name>
</gene>
<feature type="compositionally biased region" description="Polar residues" evidence="1">
    <location>
        <begin position="1"/>
        <end position="10"/>
    </location>
</feature>
<dbReference type="EMBL" id="ML119783">
    <property type="protein sequence ID" value="RPA74670.1"/>
    <property type="molecule type" value="Genomic_DNA"/>
</dbReference>
<dbReference type="Proteomes" id="UP000275078">
    <property type="component" value="Unassembled WGS sequence"/>
</dbReference>
<feature type="region of interest" description="Disordered" evidence="1">
    <location>
        <begin position="1"/>
        <end position="27"/>
    </location>
</feature>
<feature type="region of interest" description="Disordered" evidence="1">
    <location>
        <begin position="49"/>
        <end position="101"/>
    </location>
</feature>
<evidence type="ECO:0000256" key="1">
    <source>
        <dbReference type="SAM" id="MobiDB-lite"/>
    </source>
</evidence>
<organism evidence="2 3">
    <name type="scientific">Ascobolus immersus RN42</name>
    <dbReference type="NCBI Taxonomy" id="1160509"/>
    <lineage>
        <taxon>Eukaryota</taxon>
        <taxon>Fungi</taxon>
        <taxon>Dikarya</taxon>
        <taxon>Ascomycota</taxon>
        <taxon>Pezizomycotina</taxon>
        <taxon>Pezizomycetes</taxon>
        <taxon>Pezizales</taxon>
        <taxon>Ascobolaceae</taxon>
        <taxon>Ascobolus</taxon>
    </lineage>
</organism>
<dbReference type="AlphaFoldDB" id="A0A3N4HSA1"/>
<feature type="compositionally biased region" description="Polar residues" evidence="1">
    <location>
        <begin position="86"/>
        <end position="101"/>
    </location>
</feature>
<protein>
    <submittedName>
        <fullName evidence="2">Uncharacterized protein</fullName>
    </submittedName>
</protein>
<keyword evidence="3" id="KW-1185">Reference proteome</keyword>
<evidence type="ECO:0000313" key="2">
    <source>
        <dbReference type="EMBL" id="RPA74670.1"/>
    </source>
</evidence>
<sequence>MAPQAHNNPASDAHGPHSQGHQSTQPDYQQQWFTPPVYANPIPGSTNVRYPYPPFQPNPNLSYSHQYSPRTPGNDCFNVRRVPPGNYQQFPTPKSAPTSGQTAFVPPVTQLWYPPSAQSFPSYTTELMQALSAPSPPILESNLPLSYDDLETHRLYLAMLPKEGHSPDAAAPKAEEKDVRYIWIAAKYDEDKSFRFYPLTGAAPDGSAVGWKRFCQYLDWEVERGLKPDLQFWLPPNKDWHIRTSPSLEGLPIPLPGTAAAAEYEAMLNEEHTEPFWDPDTMVIAYREWEPGYPLPKVYVRQSVKLEKWDAVFEEEFVDERRAVALHVYPVAKVPPTG</sequence>
<proteinExistence type="predicted"/>
<name>A0A3N4HSA1_ASCIM</name>
<feature type="compositionally biased region" description="Polar residues" evidence="1">
    <location>
        <begin position="58"/>
        <end position="71"/>
    </location>
</feature>
<evidence type="ECO:0000313" key="3">
    <source>
        <dbReference type="Proteomes" id="UP000275078"/>
    </source>
</evidence>